<evidence type="ECO:0000313" key="1">
    <source>
        <dbReference type="EMBL" id="GJM64854.1"/>
    </source>
</evidence>
<dbReference type="Proteomes" id="UP001310022">
    <property type="component" value="Unassembled WGS sequence"/>
</dbReference>
<dbReference type="PROSITE" id="PS51257">
    <property type="entry name" value="PROKAR_LIPOPROTEIN"/>
    <property type="match status" value="1"/>
</dbReference>
<dbReference type="AlphaFoldDB" id="A0AAN5AMW5"/>
<dbReference type="RefSeq" id="WP_338239904.1">
    <property type="nucleotide sequence ID" value="NZ_BQKE01000007.1"/>
</dbReference>
<accession>A0AAN5AMW5</accession>
<proteinExistence type="predicted"/>
<name>A0AAN5AMW5_9BACT</name>
<dbReference type="EMBL" id="BQKE01000007">
    <property type="protein sequence ID" value="GJM64854.1"/>
    <property type="molecule type" value="Genomic_DNA"/>
</dbReference>
<reference evidence="1 2" key="1">
    <citation type="submission" date="2021-12" db="EMBL/GenBank/DDBJ databases">
        <title>Genome sequencing of bacteria with rrn-lacking chromosome and rrn-plasmid.</title>
        <authorList>
            <person name="Anda M."/>
            <person name="Iwasaki W."/>
        </authorList>
    </citation>
    <scope>NUCLEOTIDE SEQUENCE [LARGE SCALE GENOMIC DNA]</scope>
    <source>
        <strain evidence="1 2">NBRC 15940</strain>
    </source>
</reference>
<comment type="caution">
    <text evidence="1">The sequence shown here is derived from an EMBL/GenBank/DDBJ whole genome shotgun (WGS) entry which is preliminary data.</text>
</comment>
<keyword evidence="2" id="KW-1185">Reference proteome</keyword>
<protein>
    <recommendedName>
        <fullName evidence="3">Lipoprotein</fullName>
    </recommendedName>
</protein>
<organism evidence="1 2">
    <name type="scientific">Persicobacter diffluens</name>
    <dbReference type="NCBI Taxonomy" id="981"/>
    <lineage>
        <taxon>Bacteria</taxon>
        <taxon>Pseudomonadati</taxon>
        <taxon>Bacteroidota</taxon>
        <taxon>Cytophagia</taxon>
        <taxon>Cytophagales</taxon>
        <taxon>Persicobacteraceae</taxon>
        <taxon>Persicobacter</taxon>
    </lineage>
</organism>
<gene>
    <name evidence="1" type="ORF">PEDI_54060</name>
</gene>
<evidence type="ECO:0000313" key="2">
    <source>
        <dbReference type="Proteomes" id="UP001310022"/>
    </source>
</evidence>
<sequence>MKYLNIIIIASILICSCTKRDENSETEANYIFEAGNEDFREYLTGFLNPKYPLWINQEYKDLSIKKLKQLPQGSIYTSSKKIKKILGNDLDYFICTYKLAFSKEVVGLIYHVSGANPVNYQFILALHNSNGEVLDVLTIGGEFDEMYLLSGVIDNKLDITVYDSLYDYSNGMIDMKFRDSSQYTFNGNDLTFGDNLH</sequence>
<evidence type="ECO:0008006" key="3">
    <source>
        <dbReference type="Google" id="ProtNLM"/>
    </source>
</evidence>